<keyword evidence="4" id="KW-0378">Hydrolase</keyword>
<dbReference type="EMBL" id="CP010725">
    <property type="protein sequence ID" value="AUR00055.1"/>
    <property type="molecule type" value="Genomic_DNA"/>
</dbReference>
<dbReference type="Pfam" id="PF02021">
    <property type="entry name" value="UPF0102"/>
    <property type="match status" value="1"/>
</dbReference>
<evidence type="ECO:0000256" key="2">
    <source>
        <dbReference type="HAMAP-Rule" id="MF_00048"/>
    </source>
</evidence>
<dbReference type="HAMAP" id="MF_00048">
    <property type="entry name" value="UPF0102"/>
    <property type="match status" value="1"/>
</dbReference>
<keyword evidence="4" id="KW-0540">Nuclease</keyword>
<feature type="region of interest" description="Disordered" evidence="3">
    <location>
        <begin position="1"/>
        <end position="31"/>
    </location>
</feature>
<evidence type="ECO:0000313" key="4">
    <source>
        <dbReference type="EMBL" id="AUR00055.1"/>
    </source>
</evidence>
<accession>A0A2I7KBS3</accession>
<dbReference type="RefSeq" id="WP_102883921.1">
    <property type="nucleotide sequence ID" value="NZ_CP010725.1"/>
</dbReference>
<keyword evidence="4" id="KW-0255">Endonuclease</keyword>
<reference evidence="4 5" key="2">
    <citation type="journal article" date="2017" name="Genome Biol. Evol.">
        <title>Trajectories and Drivers of Genome Evolution in Surface-Associated Marine Phaeobacter.</title>
        <authorList>
            <person name="Freese H.M."/>
            <person name="Sikorski J."/>
            <person name="Bunk B."/>
            <person name="Scheuner C."/>
            <person name="Meier-Kolthoff J.P."/>
            <person name="Sproer C."/>
            <person name="Gram L."/>
            <person name="Overmann J."/>
        </authorList>
    </citation>
    <scope>NUCLEOTIDE SEQUENCE [LARGE SCALE GENOMIC DNA]</scope>
    <source>
        <strain evidence="4 5">P88</strain>
    </source>
</reference>
<name>A0A2I7KBS3_9RHOB</name>
<dbReference type="InterPro" id="IPR011335">
    <property type="entry name" value="Restrct_endonuc-II-like"/>
</dbReference>
<dbReference type="SUPFAM" id="SSF52980">
    <property type="entry name" value="Restriction endonuclease-like"/>
    <property type="match status" value="1"/>
</dbReference>
<dbReference type="Proteomes" id="UP000236447">
    <property type="component" value="Chromosome"/>
</dbReference>
<dbReference type="GO" id="GO:0004519">
    <property type="term" value="F:endonuclease activity"/>
    <property type="evidence" value="ECO:0007669"/>
    <property type="project" value="UniProtKB-KW"/>
</dbReference>
<reference evidence="4 5" key="1">
    <citation type="journal article" date="2017" name="Front. Microbiol.">
        <title>Phaeobacter piscinae sp. nov., a species of the Roseobacter group and potential aquaculture probiont.</title>
        <authorList>
            <person name="Sonnenschein E.C."/>
            <person name="Phippen C.B.W."/>
            <person name="Nielsen K.F."/>
            <person name="Mateiu R.V."/>
            <person name="Melchiorsen J."/>
            <person name="Gram L."/>
            <person name="Overmann J."/>
            <person name="Freese H.M."/>
        </authorList>
    </citation>
    <scope>NUCLEOTIDE SEQUENCE [LARGE SCALE GENOMIC DNA]</scope>
    <source>
        <strain evidence="4 5">P88</strain>
    </source>
</reference>
<evidence type="ECO:0000313" key="5">
    <source>
        <dbReference type="Proteomes" id="UP000236447"/>
    </source>
</evidence>
<protein>
    <recommendedName>
        <fullName evidence="2">UPF0102 protein PhaeoP88_02711</fullName>
    </recommendedName>
</protein>
<organism evidence="4 5">
    <name type="scientific">Phaeobacter inhibens</name>
    <dbReference type="NCBI Taxonomy" id="221822"/>
    <lineage>
        <taxon>Bacteria</taxon>
        <taxon>Pseudomonadati</taxon>
        <taxon>Pseudomonadota</taxon>
        <taxon>Alphaproteobacteria</taxon>
        <taxon>Rhodobacterales</taxon>
        <taxon>Roseobacteraceae</taxon>
        <taxon>Phaeobacter</taxon>
    </lineage>
</organism>
<proteinExistence type="inferred from homology"/>
<dbReference type="InterPro" id="IPR003509">
    <property type="entry name" value="UPF0102_YraN-like"/>
</dbReference>
<feature type="compositionally biased region" description="Polar residues" evidence="3">
    <location>
        <begin position="1"/>
        <end position="10"/>
    </location>
</feature>
<dbReference type="AlphaFoldDB" id="A0A2I7KBS3"/>
<dbReference type="PANTHER" id="PTHR34039">
    <property type="entry name" value="UPF0102 PROTEIN YRAN"/>
    <property type="match status" value="1"/>
</dbReference>
<comment type="similarity">
    <text evidence="1 2">Belongs to the UPF0102 family.</text>
</comment>
<evidence type="ECO:0000256" key="1">
    <source>
        <dbReference type="ARBA" id="ARBA00006738"/>
    </source>
</evidence>
<dbReference type="PANTHER" id="PTHR34039:SF1">
    <property type="entry name" value="UPF0102 PROTEIN YRAN"/>
    <property type="match status" value="1"/>
</dbReference>
<dbReference type="GO" id="GO:0003676">
    <property type="term" value="F:nucleic acid binding"/>
    <property type="evidence" value="ECO:0007669"/>
    <property type="project" value="InterPro"/>
</dbReference>
<dbReference type="InterPro" id="IPR011856">
    <property type="entry name" value="tRNA_endonuc-like_dom_sf"/>
</dbReference>
<sequence length="134" mass="14426">MAGQQDTPPSRASARGLRGAKSHHAGQAAEELVARHYERQGYQIAARRWRGGSAEIDLILRLGATVVFVEVKHSATRDQAMARINAAQMQRMMASAAQFLADEPAGQLTEARLDVAVVDGTGRVEVLENAYGQG</sequence>
<dbReference type="Gene3D" id="3.40.1350.10">
    <property type="match status" value="1"/>
</dbReference>
<evidence type="ECO:0000256" key="3">
    <source>
        <dbReference type="SAM" id="MobiDB-lite"/>
    </source>
</evidence>
<gene>
    <name evidence="4" type="ORF">PhaeoP88_02711</name>
</gene>